<dbReference type="PANTHER" id="PTHR43358:SF4">
    <property type="entry name" value="ALPHA_BETA HYDROLASE FOLD-1 DOMAIN-CONTAINING PROTEIN"/>
    <property type="match status" value="1"/>
</dbReference>
<organism evidence="4 5">
    <name type="scientific">Chloropicon primus</name>
    <dbReference type="NCBI Taxonomy" id="1764295"/>
    <lineage>
        <taxon>Eukaryota</taxon>
        <taxon>Viridiplantae</taxon>
        <taxon>Chlorophyta</taxon>
        <taxon>Chloropicophyceae</taxon>
        <taxon>Chloropicales</taxon>
        <taxon>Chloropicaceae</taxon>
        <taxon>Chloropicon</taxon>
    </lineage>
</organism>
<dbReference type="GO" id="GO:0016787">
    <property type="term" value="F:hydrolase activity"/>
    <property type="evidence" value="ECO:0007669"/>
    <property type="project" value="UniProtKB-KW"/>
</dbReference>
<dbReference type="Gene3D" id="3.40.50.1820">
    <property type="entry name" value="alpha/beta hydrolase"/>
    <property type="match status" value="1"/>
</dbReference>
<dbReference type="Proteomes" id="UP000316726">
    <property type="component" value="Chromosome 16"/>
</dbReference>
<protein>
    <submittedName>
        <fullName evidence="4">Alpha/beta-hydrolase</fullName>
    </submittedName>
</protein>
<keyword evidence="5" id="KW-1185">Reference proteome</keyword>
<feature type="domain" description="Xaa-Pro dipeptidyl-peptidase-like" evidence="2">
    <location>
        <begin position="56"/>
        <end position="182"/>
    </location>
</feature>
<dbReference type="OrthoDB" id="10249433at2759"/>
<dbReference type="PANTHER" id="PTHR43358">
    <property type="entry name" value="ALPHA/BETA-HYDROLASE"/>
    <property type="match status" value="1"/>
</dbReference>
<feature type="domain" description="Serine hydrolase" evidence="3">
    <location>
        <begin position="231"/>
        <end position="275"/>
    </location>
</feature>
<gene>
    <name evidence="4" type="ORF">A3770_16p76760</name>
</gene>
<feature type="compositionally biased region" description="Low complexity" evidence="1">
    <location>
        <begin position="297"/>
        <end position="316"/>
    </location>
</feature>
<sequence>MFKGLREQWRALEDCVIRPPRAEYSECELVGGTSGKFAVGMVRGKREDVTITNKRGQKLKCSYYKPTMRGTPAELPCVVYCHCNSGSRCDANEVVAMLVPQGIAVMALDFAGSGNSDGDYVTLGVNEVDDVEDVVKWLRERSTSHIGMWGRSMGAVVCLLYGQRDPSIAGIVLDSPFSNLVALMEELATSHKLLTGFLTRPLIGFLRRSIKKRANFDIYLSDPLKAAESSFIPALFGHGKEDDFVAFEHSEKLYAAYAGDKNLISFEGGHNSPRPSFFHTSVMIFFHNLLGPLSPGSPGGLSDMSSRTATPTPTTPNSASLTVTDEMLLQEALALSLMEQRAL</sequence>
<evidence type="ECO:0000313" key="4">
    <source>
        <dbReference type="EMBL" id="QDZ25158.1"/>
    </source>
</evidence>
<dbReference type="Pfam" id="PF03959">
    <property type="entry name" value="FSH1"/>
    <property type="match status" value="1"/>
</dbReference>
<feature type="region of interest" description="Disordered" evidence="1">
    <location>
        <begin position="297"/>
        <end position="322"/>
    </location>
</feature>
<evidence type="ECO:0000313" key="5">
    <source>
        <dbReference type="Proteomes" id="UP000316726"/>
    </source>
</evidence>
<dbReference type="Pfam" id="PF02129">
    <property type="entry name" value="Peptidase_S15"/>
    <property type="match status" value="1"/>
</dbReference>
<evidence type="ECO:0000256" key="1">
    <source>
        <dbReference type="SAM" id="MobiDB-lite"/>
    </source>
</evidence>
<proteinExistence type="predicted"/>
<dbReference type="InterPro" id="IPR052920">
    <property type="entry name" value="DNA-binding_regulatory"/>
</dbReference>
<name>A0A5B8MWG7_9CHLO</name>
<dbReference type="AlphaFoldDB" id="A0A5B8MWG7"/>
<reference evidence="4 5" key="1">
    <citation type="submission" date="2018-07" db="EMBL/GenBank/DDBJ databases">
        <title>The complete nuclear genome of the prasinophyte Chloropicon primus (CCMP1205).</title>
        <authorList>
            <person name="Pombert J.-F."/>
            <person name="Otis C."/>
            <person name="Turmel M."/>
            <person name="Lemieux C."/>
        </authorList>
    </citation>
    <scope>NUCLEOTIDE SEQUENCE [LARGE SCALE GENOMIC DNA]</scope>
    <source>
        <strain evidence="4 5">CCMP1205</strain>
    </source>
</reference>
<evidence type="ECO:0000259" key="2">
    <source>
        <dbReference type="Pfam" id="PF02129"/>
    </source>
</evidence>
<dbReference type="InterPro" id="IPR029058">
    <property type="entry name" value="AB_hydrolase_fold"/>
</dbReference>
<accession>A0A5B8MWG7</accession>
<evidence type="ECO:0000259" key="3">
    <source>
        <dbReference type="Pfam" id="PF03959"/>
    </source>
</evidence>
<dbReference type="STRING" id="1764295.A0A5B8MWG7"/>
<dbReference type="InterPro" id="IPR000383">
    <property type="entry name" value="Xaa-Pro-like_dom"/>
</dbReference>
<dbReference type="EMBL" id="CP031049">
    <property type="protein sequence ID" value="QDZ25158.1"/>
    <property type="molecule type" value="Genomic_DNA"/>
</dbReference>
<dbReference type="InterPro" id="IPR005645">
    <property type="entry name" value="FSH-like_dom"/>
</dbReference>
<keyword evidence="4" id="KW-0378">Hydrolase</keyword>
<dbReference type="SUPFAM" id="SSF53474">
    <property type="entry name" value="alpha/beta-Hydrolases"/>
    <property type="match status" value="1"/>
</dbReference>